<evidence type="ECO:0000259" key="1">
    <source>
        <dbReference type="Pfam" id="PF00198"/>
    </source>
</evidence>
<keyword evidence="2" id="KW-0808">Transferase</keyword>
<dbReference type="EMBL" id="FOSQ01000015">
    <property type="protein sequence ID" value="SFL03132.1"/>
    <property type="molecule type" value="Genomic_DNA"/>
</dbReference>
<evidence type="ECO:0000313" key="2">
    <source>
        <dbReference type="EMBL" id="SFL03132.1"/>
    </source>
</evidence>
<reference evidence="2 3" key="1">
    <citation type="submission" date="2016-10" db="EMBL/GenBank/DDBJ databases">
        <authorList>
            <person name="de Groot N.N."/>
        </authorList>
    </citation>
    <scope>NUCLEOTIDE SEQUENCE [LARGE SCALE GENOMIC DNA]</scope>
    <source>
        <strain evidence="2 3">DSM 19981</strain>
    </source>
</reference>
<feature type="domain" description="2-oxoacid dehydrogenase acyltransferase catalytic" evidence="1">
    <location>
        <begin position="204"/>
        <end position="257"/>
    </location>
</feature>
<keyword evidence="3" id="KW-1185">Reference proteome</keyword>
<dbReference type="OrthoDB" id="9805770at2"/>
<dbReference type="Pfam" id="PF00198">
    <property type="entry name" value="2-oxoacid_dh"/>
    <property type="match status" value="1"/>
</dbReference>
<accession>A0A1I4EBL0</accession>
<dbReference type="GO" id="GO:0016746">
    <property type="term" value="F:acyltransferase activity"/>
    <property type="evidence" value="ECO:0007669"/>
    <property type="project" value="UniProtKB-KW"/>
</dbReference>
<dbReference type="InterPro" id="IPR001078">
    <property type="entry name" value="2-oxoacid_DH_actylTfrase"/>
</dbReference>
<dbReference type="Proteomes" id="UP000199473">
    <property type="component" value="Unassembled WGS sequence"/>
</dbReference>
<evidence type="ECO:0000313" key="3">
    <source>
        <dbReference type="Proteomes" id="UP000199473"/>
    </source>
</evidence>
<gene>
    <name evidence="2" type="ORF">SAMN02745775_11542</name>
</gene>
<dbReference type="SUPFAM" id="SSF52777">
    <property type="entry name" value="CoA-dependent acyltransferases"/>
    <property type="match status" value="1"/>
</dbReference>
<dbReference type="AlphaFoldDB" id="A0A1I4EBL0"/>
<dbReference type="Gene3D" id="3.30.559.10">
    <property type="entry name" value="Chloramphenicol acetyltransferase-like domain"/>
    <property type="match status" value="1"/>
</dbReference>
<organism evidence="2 3">
    <name type="scientific">Falsiroseomonas stagni DSM 19981</name>
    <dbReference type="NCBI Taxonomy" id="1123062"/>
    <lineage>
        <taxon>Bacteria</taxon>
        <taxon>Pseudomonadati</taxon>
        <taxon>Pseudomonadota</taxon>
        <taxon>Alphaproteobacteria</taxon>
        <taxon>Acetobacterales</taxon>
        <taxon>Roseomonadaceae</taxon>
        <taxon>Falsiroseomonas</taxon>
    </lineage>
</organism>
<dbReference type="RefSeq" id="WP_092962772.1">
    <property type="nucleotide sequence ID" value="NZ_FOSQ01000015.1"/>
</dbReference>
<protein>
    <submittedName>
        <fullName evidence="2">2-oxoacid dehydrogenases acyltransferase (Catalytic domain)</fullName>
    </submittedName>
</protein>
<sequence>MTAAPDFTERPWPPLRDLILGMLSLHRPLTFHGMIEADVTRIMDGLATLRRQDRQAVSLHAVLVEAVGFAAARNPGVLTFRHGKKLVAFRDADVATVVDRKQPDGTRLPMGLTIRAAQTKDVMTIHAELRAALKGDLTQTEEVKRRRRLLRLPKPLRALVLRRIAADPHLLRRVQGTIGLTSLQRPGLDFRMVAFPPNPFTVSIAVGGIETRPAVAGGAPRRVLSLGGAMDHAVIDGAALARFCITLQQRLADAEGMAGLLEAR</sequence>
<proteinExistence type="predicted"/>
<dbReference type="STRING" id="1123062.SAMN02745775_11542"/>
<keyword evidence="2" id="KW-0012">Acyltransferase</keyword>
<dbReference type="InterPro" id="IPR023213">
    <property type="entry name" value="CAT-like_dom_sf"/>
</dbReference>
<name>A0A1I4EBL0_9PROT</name>